<keyword evidence="2" id="KW-1185">Reference proteome</keyword>
<organism evidence="1 2">
    <name type="scientific">Marinomonas balearica</name>
    <dbReference type="NCBI Taxonomy" id="491947"/>
    <lineage>
        <taxon>Bacteria</taxon>
        <taxon>Pseudomonadati</taxon>
        <taxon>Pseudomonadota</taxon>
        <taxon>Gammaproteobacteria</taxon>
        <taxon>Oceanospirillales</taxon>
        <taxon>Oceanospirillaceae</taxon>
        <taxon>Marinomonas</taxon>
    </lineage>
</organism>
<sequence length="166" mass="19810">MQNTVEEKLELEHHAARLFMRWYERNTGKKIRHIWHNQPIRPDVSCVFEGERLDLEIAHLYGSEAEAMSILGRNLTDKTRDFLRNLEKEPDHRLLKALNRILDNKSEKCYQTKRVWLVIRNAHPSWTRLDIKALEHHISVPYHHPFEKIWIVGDMEGKSGIVRLYP</sequence>
<protein>
    <submittedName>
        <fullName evidence="1">Uncharacterized protein</fullName>
    </submittedName>
</protein>
<evidence type="ECO:0000313" key="2">
    <source>
        <dbReference type="Proteomes" id="UP000294656"/>
    </source>
</evidence>
<dbReference type="EMBL" id="SNXC01000010">
    <property type="protein sequence ID" value="TDO98848.1"/>
    <property type="molecule type" value="Genomic_DNA"/>
</dbReference>
<reference evidence="1 2" key="1">
    <citation type="submission" date="2019-03" db="EMBL/GenBank/DDBJ databases">
        <title>Genomic Encyclopedia of Type Strains, Phase III (KMG-III): the genomes of soil and plant-associated and newly described type strains.</title>
        <authorList>
            <person name="Whitman W."/>
        </authorList>
    </citation>
    <scope>NUCLEOTIDE SEQUENCE [LARGE SCALE GENOMIC DNA]</scope>
    <source>
        <strain evidence="1 2">CECT 7378</strain>
    </source>
</reference>
<gene>
    <name evidence="1" type="ORF">DFP79_1261</name>
</gene>
<name>A0A4R6MB79_9GAMM</name>
<dbReference type="Proteomes" id="UP000294656">
    <property type="component" value="Unassembled WGS sequence"/>
</dbReference>
<comment type="caution">
    <text evidence="1">The sequence shown here is derived from an EMBL/GenBank/DDBJ whole genome shotgun (WGS) entry which is preliminary data.</text>
</comment>
<accession>A0A4R6MB79</accession>
<evidence type="ECO:0000313" key="1">
    <source>
        <dbReference type="EMBL" id="TDO98848.1"/>
    </source>
</evidence>
<dbReference type="AlphaFoldDB" id="A0A4R6MB79"/>
<dbReference type="OrthoDB" id="5764462at2"/>
<dbReference type="RefSeq" id="WP_133503069.1">
    <property type="nucleotide sequence ID" value="NZ_SNXC01000010.1"/>
</dbReference>
<proteinExistence type="predicted"/>